<accession>A0A2H0W1V6</accession>
<keyword evidence="1" id="KW-0812">Transmembrane</keyword>
<keyword evidence="1" id="KW-0472">Membrane</keyword>
<keyword evidence="1" id="KW-1133">Transmembrane helix</keyword>
<dbReference type="Pfam" id="PF07963">
    <property type="entry name" value="N_methyl"/>
    <property type="match status" value="1"/>
</dbReference>
<dbReference type="NCBIfam" id="TIGR02532">
    <property type="entry name" value="IV_pilin_GFxxxE"/>
    <property type="match status" value="1"/>
</dbReference>
<dbReference type="AlphaFoldDB" id="A0A2H0W1V6"/>
<dbReference type="InterPro" id="IPR045584">
    <property type="entry name" value="Pilin-like"/>
</dbReference>
<gene>
    <name evidence="2" type="ORF">COT81_01705</name>
</gene>
<feature type="transmembrane region" description="Helical" evidence="1">
    <location>
        <begin position="24"/>
        <end position="49"/>
    </location>
</feature>
<protein>
    <recommendedName>
        <fullName evidence="4">General secretion pathway GspH domain-containing protein</fullName>
    </recommendedName>
</protein>
<name>A0A2H0W1V6_9BACT</name>
<dbReference type="Proteomes" id="UP000230935">
    <property type="component" value="Unassembled WGS sequence"/>
</dbReference>
<dbReference type="InterPro" id="IPR012902">
    <property type="entry name" value="N_methyl_site"/>
</dbReference>
<reference evidence="3" key="1">
    <citation type="submission" date="2017-09" db="EMBL/GenBank/DDBJ databases">
        <title>Depth-based differentiation of microbial function through sediment-hosted aquifers and enrichment of novel symbionts in the deep terrestrial subsurface.</title>
        <authorList>
            <person name="Probst A.J."/>
            <person name="Ladd B."/>
            <person name="Jarett J.K."/>
            <person name="Geller-Mcgrath D.E."/>
            <person name="Sieber C.M.K."/>
            <person name="Emerson J.B."/>
            <person name="Anantharaman K."/>
            <person name="Thomas B.C."/>
            <person name="Malmstrom R."/>
            <person name="Stieglmeier M."/>
            <person name="Klingl A."/>
            <person name="Woyke T."/>
            <person name="Ryan C.M."/>
            <person name="Banfield J.F."/>
        </authorList>
    </citation>
    <scope>NUCLEOTIDE SEQUENCE [LARGE SCALE GENOMIC DNA]</scope>
</reference>
<organism evidence="2 3">
    <name type="scientific">Candidatus Buchananbacteria bacterium CG10_big_fil_rev_8_21_14_0_10_42_9</name>
    <dbReference type="NCBI Taxonomy" id="1974526"/>
    <lineage>
        <taxon>Bacteria</taxon>
        <taxon>Candidatus Buchananiibacteriota</taxon>
    </lineage>
</organism>
<dbReference type="EMBL" id="PEZZ01000009">
    <property type="protein sequence ID" value="PIS05349.1"/>
    <property type="molecule type" value="Genomic_DNA"/>
</dbReference>
<sequence length="169" mass="18478">MRPRVESGMTPEGTLLKKFFENKIGFTLVELLIVLGILSVVAVLAVPFYQSTVVNSDFDIAADNIKKTLRRAETNAATGFQDDSWGVFFMGNSFTLYKGESFAARDTDFDEAVGVNAIFVLSNDFNDEINFEKYTGTPSANGTVTITSPNNETLLITVDAIGRVDISEP</sequence>
<evidence type="ECO:0000256" key="1">
    <source>
        <dbReference type="SAM" id="Phobius"/>
    </source>
</evidence>
<dbReference type="Gene3D" id="3.30.700.10">
    <property type="entry name" value="Glycoprotein, Type 4 Pilin"/>
    <property type="match status" value="1"/>
</dbReference>
<proteinExistence type="predicted"/>
<dbReference type="SUPFAM" id="SSF54523">
    <property type="entry name" value="Pili subunits"/>
    <property type="match status" value="1"/>
</dbReference>
<comment type="caution">
    <text evidence="2">The sequence shown here is derived from an EMBL/GenBank/DDBJ whole genome shotgun (WGS) entry which is preliminary data.</text>
</comment>
<evidence type="ECO:0000313" key="2">
    <source>
        <dbReference type="EMBL" id="PIS05349.1"/>
    </source>
</evidence>
<evidence type="ECO:0000313" key="3">
    <source>
        <dbReference type="Proteomes" id="UP000230935"/>
    </source>
</evidence>
<evidence type="ECO:0008006" key="4">
    <source>
        <dbReference type="Google" id="ProtNLM"/>
    </source>
</evidence>